<name>A0A3M7T7D1_BRAPC</name>
<dbReference type="EMBL" id="REGN01000180">
    <property type="protein sequence ID" value="RNA43738.1"/>
    <property type="molecule type" value="Genomic_DNA"/>
</dbReference>
<gene>
    <name evidence="2" type="ORF">BpHYR1_022704</name>
</gene>
<proteinExistence type="predicted"/>
<feature type="chain" id="PRO_5017992997" evidence="1">
    <location>
        <begin position="20"/>
        <end position="142"/>
    </location>
</feature>
<evidence type="ECO:0000313" key="2">
    <source>
        <dbReference type="EMBL" id="RNA43738.1"/>
    </source>
</evidence>
<dbReference type="PROSITE" id="PS51257">
    <property type="entry name" value="PROKAR_LIPOPROTEIN"/>
    <property type="match status" value="1"/>
</dbReference>
<dbReference type="AlphaFoldDB" id="A0A3M7T7D1"/>
<dbReference type="OrthoDB" id="10509528at2759"/>
<dbReference type="Proteomes" id="UP000276133">
    <property type="component" value="Unassembled WGS sequence"/>
</dbReference>
<evidence type="ECO:0000313" key="3">
    <source>
        <dbReference type="Proteomes" id="UP000276133"/>
    </source>
</evidence>
<accession>A0A3M7T7D1</accession>
<sequence length="142" mass="16953">MIRLFYTLFFLLNIGLSCSKVFSFTIENTEEKSDGDSESLNSPESILETERANQEQLNRIFELLEMIKNHPPNKSFNHFDYKNLDRNSLDQDLNENHLSRDRRRLSVFKNIYQRCRIQKRKEKTLCLYLANLYQNLKGFHGL</sequence>
<comment type="caution">
    <text evidence="2">The sequence shown here is derived from an EMBL/GenBank/DDBJ whole genome shotgun (WGS) entry which is preliminary data.</text>
</comment>
<keyword evidence="3" id="KW-1185">Reference proteome</keyword>
<reference evidence="2 3" key="1">
    <citation type="journal article" date="2018" name="Sci. Rep.">
        <title>Genomic signatures of local adaptation to the degree of environmental predictability in rotifers.</title>
        <authorList>
            <person name="Franch-Gras L."/>
            <person name="Hahn C."/>
            <person name="Garcia-Roger E.M."/>
            <person name="Carmona M.J."/>
            <person name="Serra M."/>
            <person name="Gomez A."/>
        </authorList>
    </citation>
    <scope>NUCLEOTIDE SEQUENCE [LARGE SCALE GENOMIC DNA]</scope>
    <source>
        <strain evidence="2">HYR1</strain>
    </source>
</reference>
<keyword evidence="1" id="KW-0732">Signal</keyword>
<protein>
    <submittedName>
        <fullName evidence="2">Uncharacterized protein</fullName>
    </submittedName>
</protein>
<feature type="signal peptide" evidence="1">
    <location>
        <begin position="1"/>
        <end position="19"/>
    </location>
</feature>
<evidence type="ECO:0000256" key="1">
    <source>
        <dbReference type="SAM" id="SignalP"/>
    </source>
</evidence>
<organism evidence="2 3">
    <name type="scientific">Brachionus plicatilis</name>
    <name type="common">Marine rotifer</name>
    <name type="synonym">Brachionus muelleri</name>
    <dbReference type="NCBI Taxonomy" id="10195"/>
    <lineage>
        <taxon>Eukaryota</taxon>
        <taxon>Metazoa</taxon>
        <taxon>Spiralia</taxon>
        <taxon>Gnathifera</taxon>
        <taxon>Rotifera</taxon>
        <taxon>Eurotatoria</taxon>
        <taxon>Monogononta</taxon>
        <taxon>Pseudotrocha</taxon>
        <taxon>Ploima</taxon>
        <taxon>Brachionidae</taxon>
        <taxon>Brachionus</taxon>
    </lineage>
</organism>